<evidence type="ECO:0000313" key="1">
    <source>
        <dbReference type="EMBL" id="AFO51941.1"/>
    </source>
</evidence>
<reference evidence="2" key="2">
    <citation type="submission" date="2012-07" db="EMBL/GenBank/DDBJ databases">
        <title>Complete genome sequence of 'Candidatus Mycoplasma haemolamae'.</title>
        <authorList>
            <person name="Guimaraes A.M.S."/>
            <person name="Toth B."/>
            <person name="Santos A.P."/>
            <person name="Nascimento N.C."/>
            <person name="Sojka J.E."/>
            <person name="Messick J.B."/>
        </authorList>
    </citation>
    <scope>NUCLEOTIDE SEQUENCE [LARGE SCALE GENOMIC DNA]</scope>
    <source>
        <strain evidence="2">Purdue</strain>
    </source>
</reference>
<accession>I7CFF8</accession>
<evidence type="ECO:0000313" key="2">
    <source>
        <dbReference type="Proteomes" id="UP000006502"/>
    </source>
</evidence>
<proteinExistence type="predicted"/>
<gene>
    <name evidence="1" type="ordered locus">MHLP_01805</name>
</gene>
<dbReference type="HOGENOM" id="CLU_155846_0_0_14"/>
<dbReference type="PATRIC" id="fig|1212765.3.peg.405"/>
<dbReference type="Proteomes" id="UP000006502">
    <property type="component" value="Chromosome"/>
</dbReference>
<sequence>MPALPIKIFVGLGALGGSVSAVTVPMLTSKVERVEFKFTQGDNHPVYLLSCPVVEGKFAHPKLLEPELKIVCEQREGIKKYEDLRDTSGVATEHTTIFNCMWFQSKDAYHCYAGNNNVVFKQESGGLKVELQPKR</sequence>
<reference evidence="1 2" key="1">
    <citation type="journal article" date="2012" name="J. Bacteriol.">
        <title>Genome Sequence of "Candidatus Mycoplasma haemolamae" Strain Purdue, a Red Blood Cell Pathogen of Alpacas (Vicugna pacos) and Llamas (Lama glama).</title>
        <authorList>
            <person name="Guimaraes A.M."/>
            <person name="Toth B."/>
            <person name="Santos A.P."/>
            <person name="do Nascimento N.C."/>
            <person name="Kritchevsky J.E."/>
            <person name="Messick J.B."/>
        </authorList>
    </citation>
    <scope>NUCLEOTIDE SEQUENCE [LARGE SCALE GENOMIC DNA]</scope>
    <source>
        <strain evidence="1 2">Purdue</strain>
    </source>
</reference>
<name>I7CFF8_MYCHA</name>
<dbReference type="EMBL" id="CP003731">
    <property type="protein sequence ID" value="AFO51941.1"/>
    <property type="molecule type" value="Genomic_DNA"/>
</dbReference>
<dbReference type="KEGG" id="mhl:MHLP_01805"/>
<keyword evidence="2" id="KW-1185">Reference proteome</keyword>
<organism evidence="1 2">
    <name type="scientific">Mycoplasma haematolamae (strain Purdue)</name>
    <dbReference type="NCBI Taxonomy" id="1212765"/>
    <lineage>
        <taxon>Bacteria</taxon>
        <taxon>Bacillati</taxon>
        <taxon>Mycoplasmatota</taxon>
        <taxon>Mollicutes</taxon>
        <taxon>Mycoplasmataceae</taxon>
        <taxon>Mycoplasma</taxon>
    </lineage>
</organism>
<protein>
    <submittedName>
        <fullName evidence="1">Uncharacterized protein</fullName>
    </submittedName>
</protein>
<dbReference type="AlphaFoldDB" id="I7CFF8"/>